<reference evidence="2" key="1">
    <citation type="submission" date="2022-10" db="EMBL/GenBank/DDBJ databases">
        <authorList>
            <person name="Chen Y."/>
            <person name="Dougan E. K."/>
            <person name="Chan C."/>
            <person name="Rhodes N."/>
            <person name="Thang M."/>
        </authorList>
    </citation>
    <scope>NUCLEOTIDE SEQUENCE</scope>
</reference>
<accession>A0A9P1DN48</accession>
<evidence type="ECO:0000256" key="1">
    <source>
        <dbReference type="SAM" id="MobiDB-lite"/>
    </source>
</evidence>
<dbReference type="EMBL" id="CAMXCT020005290">
    <property type="protein sequence ID" value="CAL1165319.1"/>
    <property type="molecule type" value="Genomic_DNA"/>
</dbReference>
<feature type="region of interest" description="Disordered" evidence="1">
    <location>
        <begin position="331"/>
        <end position="355"/>
    </location>
</feature>
<dbReference type="GO" id="GO:0016787">
    <property type="term" value="F:hydrolase activity"/>
    <property type="evidence" value="ECO:0007669"/>
    <property type="project" value="UniProtKB-KW"/>
</dbReference>
<dbReference type="OrthoDB" id="415027at2759"/>
<sequence length="355" mass="40077">MGGCPSRKLPYQDFRIYFSDRLILGWEELLCCPEVSGCSVRKYSEDDPTGGPVEYTVMRSVSYSPYVPRFVLELRSRNVPRPAIVGRLEKLDTIFRAKTGEFLCIHLWKLVVNGLQWTNSRRRSVTSSEGDMLVQHVGIVTQAKIDFDHPSDIEWILKPESERWIQSVSTDHPMLAIQSRSRGPQSSPSDLVAIRLKYDGELVGTAKQQKFVNSEEDLRSYLGVQMDVAKLQDKATEGGEDEEVVRHALTTEGLMMLLISLAWSQSTLMLSGQDHRYWKSFVKAMRSHPDEPGSGTLNGYPSEWNVMDVKKYLAQHSWWLRIHGWDTEAVAEPPVEPPSQSPISPATTIPGGESP</sequence>
<proteinExistence type="predicted"/>
<protein>
    <submittedName>
        <fullName evidence="4">3-hydroxyisobutyryl-CoA hydrolase-like protein 3, mitochondrial</fullName>
    </submittedName>
</protein>
<dbReference type="EMBL" id="CAMXCT010005290">
    <property type="protein sequence ID" value="CAI4011944.1"/>
    <property type="molecule type" value="Genomic_DNA"/>
</dbReference>
<dbReference type="EMBL" id="CAMXCT030005290">
    <property type="protein sequence ID" value="CAL4799256.1"/>
    <property type="molecule type" value="Genomic_DNA"/>
</dbReference>
<name>A0A9P1DN48_9DINO</name>
<reference evidence="3" key="2">
    <citation type="submission" date="2024-04" db="EMBL/GenBank/DDBJ databases">
        <authorList>
            <person name="Chen Y."/>
            <person name="Shah S."/>
            <person name="Dougan E. K."/>
            <person name="Thang M."/>
            <person name="Chan C."/>
        </authorList>
    </citation>
    <scope>NUCLEOTIDE SEQUENCE [LARGE SCALE GENOMIC DNA]</scope>
</reference>
<evidence type="ECO:0000313" key="5">
    <source>
        <dbReference type="Proteomes" id="UP001152797"/>
    </source>
</evidence>
<organism evidence="2">
    <name type="scientific">Cladocopium goreaui</name>
    <dbReference type="NCBI Taxonomy" id="2562237"/>
    <lineage>
        <taxon>Eukaryota</taxon>
        <taxon>Sar</taxon>
        <taxon>Alveolata</taxon>
        <taxon>Dinophyceae</taxon>
        <taxon>Suessiales</taxon>
        <taxon>Symbiodiniaceae</taxon>
        <taxon>Cladocopium</taxon>
    </lineage>
</organism>
<evidence type="ECO:0000313" key="2">
    <source>
        <dbReference type="EMBL" id="CAI4011944.1"/>
    </source>
</evidence>
<dbReference type="AlphaFoldDB" id="A0A9P1DN48"/>
<evidence type="ECO:0000313" key="4">
    <source>
        <dbReference type="EMBL" id="CAL4799256.1"/>
    </source>
</evidence>
<keyword evidence="5" id="KW-1185">Reference proteome</keyword>
<gene>
    <name evidence="2" type="ORF">C1SCF055_LOCUS37059</name>
</gene>
<comment type="caution">
    <text evidence="2">The sequence shown here is derived from an EMBL/GenBank/DDBJ whole genome shotgun (WGS) entry which is preliminary data.</text>
</comment>
<evidence type="ECO:0000313" key="3">
    <source>
        <dbReference type="EMBL" id="CAL1165319.1"/>
    </source>
</evidence>
<dbReference type="Proteomes" id="UP001152797">
    <property type="component" value="Unassembled WGS sequence"/>
</dbReference>
<keyword evidence="4" id="KW-0378">Hydrolase</keyword>